<dbReference type="PROSITE" id="PS00639">
    <property type="entry name" value="THIOL_PROTEASE_HIS"/>
    <property type="match status" value="1"/>
</dbReference>
<dbReference type="SUPFAM" id="SSF63446">
    <property type="entry name" value="Type I dockerin domain"/>
    <property type="match status" value="1"/>
</dbReference>
<dbReference type="InterPro" id="IPR016134">
    <property type="entry name" value="Dockerin_dom"/>
</dbReference>
<dbReference type="PANTHER" id="PTHR12411">
    <property type="entry name" value="CYSTEINE PROTEASE FAMILY C1-RELATED"/>
    <property type="match status" value="1"/>
</dbReference>
<dbReference type="EMBL" id="JAEQMG010000048">
    <property type="protein sequence ID" value="MBK6088153.1"/>
    <property type="molecule type" value="Genomic_DNA"/>
</dbReference>
<dbReference type="Pfam" id="PF00404">
    <property type="entry name" value="Dockerin_1"/>
    <property type="match status" value="1"/>
</dbReference>
<evidence type="ECO:0000256" key="2">
    <source>
        <dbReference type="SAM" id="SignalP"/>
    </source>
</evidence>
<dbReference type="AlphaFoldDB" id="A0A934U056"/>
<dbReference type="CDD" id="cd14256">
    <property type="entry name" value="Dockerin_I"/>
    <property type="match status" value="1"/>
</dbReference>
<dbReference type="Gene3D" id="3.90.70.10">
    <property type="entry name" value="Cysteine proteinases"/>
    <property type="match status" value="1"/>
</dbReference>
<dbReference type="Gene3D" id="1.10.1330.10">
    <property type="entry name" value="Dockerin domain"/>
    <property type="match status" value="1"/>
</dbReference>
<comment type="similarity">
    <text evidence="1">Belongs to the peptidase C1 family.</text>
</comment>
<dbReference type="InterPro" id="IPR025660">
    <property type="entry name" value="Pept_his_AS"/>
</dbReference>
<protein>
    <recommendedName>
        <fullName evidence="3">Dockerin domain-containing protein</fullName>
    </recommendedName>
</protein>
<dbReference type="InterPro" id="IPR036439">
    <property type="entry name" value="Dockerin_dom_sf"/>
</dbReference>
<dbReference type="RefSeq" id="WP_186832847.1">
    <property type="nucleotide sequence ID" value="NZ_JAEQMG010000048.1"/>
</dbReference>
<dbReference type="CDD" id="cd02619">
    <property type="entry name" value="Peptidase_C1"/>
    <property type="match status" value="1"/>
</dbReference>
<dbReference type="GO" id="GO:0006508">
    <property type="term" value="P:proteolysis"/>
    <property type="evidence" value="ECO:0007669"/>
    <property type="project" value="InterPro"/>
</dbReference>
<evidence type="ECO:0000259" key="3">
    <source>
        <dbReference type="PROSITE" id="PS51766"/>
    </source>
</evidence>
<dbReference type="GO" id="GO:0008234">
    <property type="term" value="F:cysteine-type peptidase activity"/>
    <property type="evidence" value="ECO:0007669"/>
    <property type="project" value="InterPro"/>
</dbReference>
<dbReference type="PROSITE" id="PS51766">
    <property type="entry name" value="DOCKERIN"/>
    <property type="match status" value="1"/>
</dbReference>
<keyword evidence="5" id="KW-1185">Reference proteome</keyword>
<feature type="chain" id="PRO_5037097196" description="Dockerin domain-containing protein" evidence="2">
    <location>
        <begin position="25"/>
        <end position="542"/>
    </location>
</feature>
<dbReference type="GO" id="GO:0004553">
    <property type="term" value="F:hydrolase activity, hydrolyzing O-glycosyl compounds"/>
    <property type="evidence" value="ECO:0007669"/>
    <property type="project" value="InterPro"/>
</dbReference>
<sequence length="542" mass="60156">MMRKLITILLTAALIGSTTLAASAAQIDTAETSAQVDAAIVAADYAEVGGTLEPEETLPTAYNSAEHGYTTPVRQQQYNTCWAYSSTAALESFFLKNNRQAFHLSTMHMNYWGTARNNGKGWQRTYSDAGYPYVAMGYLTSFGCIDNTLFDESKTVEDFHAASNLYPYQAADSVIYLDGDDPDTIKTAIYQYGGVIGNFHYNGSYLKRDAYYCDLPGLTTAQLNGHAIEIVGWDDNYEVGNFVSGHQPSSPGAWVCKNSWGASWGDNGYFRISYEDLYLFDSRFGPSYSISSASPIDANTKIQQNESFGATYEFDYIQQARPNQSKMTYANVFDFSDGYHNIDKVVFESTSEGSKYSVYYMPVDANGAPVVTPDQWTLLAQGTIEHQGYTSAKVYGFDAPKTKGAIGVTIEKNGKTDIEIGVDEWLTVGGKYLFKPESEYGQSYLIGYSASAMDIMTFYQTKLDDTVGGTFVIKALCTNDEKVGDVDRDGEFTVMDITLTQRYFAHLRQLNEEQLRFADIDNNGTVEILDTTQMQRRLAHTG</sequence>
<dbReference type="Proteomes" id="UP000633365">
    <property type="component" value="Unassembled WGS sequence"/>
</dbReference>
<feature type="domain" description="Dockerin" evidence="3">
    <location>
        <begin position="479"/>
        <end position="542"/>
    </location>
</feature>
<dbReference type="InterPro" id="IPR038765">
    <property type="entry name" value="Papain-like_cys_pep_sf"/>
</dbReference>
<gene>
    <name evidence="4" type="ORF">JKK62_05715</name>
</gene>
<dbReference type="SUPFAM" id="SSF54001">
    <property type="entry name" value="Cysteine proteinases"/>
    <property type="match status" value="1"/>
</dbReference>
<dbReference type="InterPro" id="IPR000668">
    <property type="entry name" value="Peptidase_C1A_C"/>
</dbReference>
<comment type="caution">
    <text evidence="4">The sequence shown here is derived from an EMBL/GenBank/DDBJ whole genome shotgun (WGS) entry which is preliminary data.</text>
</comment>
<name>A0A934U056_9FIRM</name>
<keyword evidence="2" id="KW-0732">Signal</keyword>
<dbReference type="Pfam" id="PF00112">
    <property type="entry name" value="Peptidase_C1"/>
    <property type="match status" value="1"/>
</dbReference>
<evidence type="ECO:0000256" key="1">
    <source>
        <dbReference type="ARBA" id="ARBA00008455"/>
    </source>
</evidence>
<reference evidence="4" key="1">
    <citation type="submission" date="2021-01" db="EMBL/GenBank/DDBJ databases">
        <title>Genome public.</title>
        <authorList>
            <person name="Liu C."/>
            <person name="Sun Q."/>
        </authorList>
    </citation>
    <scope>NUCLEOTIDE SEQUENCE</scope>
    <source>
        <strain evidence="4">M6</strain>
    </source>
</reference>
<feature type="signal peptide" evidence="2">
    <location>
        <begin position="1"/>
        <end position="24"/>
    </location>
</feature>
<dbReference type="GO" id="GO:0000272">
    <property type="term" value="P:polysaccharide catabolic process"/>
    <property type="evidence" value="ECO:0007669"/>
    <property type="project" value="InterPro"/>
</dbReference>
<dbReference type="InterPro" id="IPR013128">
    <property type="entry name" value="Peptidase_C1A"/>
</dbReference>
<accession>A0A934U056</accession>
<organism evidence="4 5">
    <name type="scientific">Ruminococcus difficilis</name>
    <dbReference type="NCBI Taxonomy" id="2763069"/>
    <lineage>
        <taxon>Bacteria</taxon>
        <taxon>Bacillati</taxon>
        <taxon>Bacillota</taxon>
        <taxon>Clostridia</taxon>
        <taxon>Eubacteriales</taxon>
        <taxon>Oscillospiraceae</taxon>
        <taxon>Ruminococcus</taxon>
    </lineage>
</organism>
<evidence type="ECO:0000313" key="5">
    <source>
        <dbReference type="Proteomes" id="UP000633365"/>
    </source>
</evidence>
<proteinExistence type="inferred from homology"/>
<dbReference type="SMART" id="SM00645">
    <property type="entry name" value="Pept_C1"/>
    <property type="match status" value="1"/>
</dbReference>
<dbReference type="InterPro" id="IPR002105">
    <property type="entry name" value="Dockerin_1_rpt"/>
</dbReference>
<evidence type="ECO:0000313" key="4">
    <source>
        <dbReference type="EMBL" id="MBK6088153.1"/>
    </source>
</evidence>